<accession>A0A975SX62</accession>
<dbReference type="AlphaFoldDB" id="A0A975SX62"/>
<dbReference type="EMBL" id="CP077062">
    <property type="protein sequence ID" value="QWZ07573.1"/>
    <property type="molecule type" value="Genomic_DNA"/>
</dbReference>
<evidence type="ECO:0000259" key="1">
    <source>
        <dbReference type="Pfam" id="PF00149"/>
    </source>
</evidence>
<feature type="domain" description="Calcineurin-like phosphoesterase" evidence="1">
    <location>
        <begin position="99"/>
        <end position="266"/>
    </location>
</feature>
<dbReference type="GO" id="GO:0016787">
    <property type="term" value="F:hydrolase activity"/>
    <property type="evidence" value="ECO:0007669"/>
    <property type="project" value="InterPro"/>
</dbReference>
<dbReference type="KEGG" id="nps:KRR39_19405"/>
<reference evidence="2" key="1">
    <citation type="submission" date="2021-06" db="EMBL/GenBank/DDBJ databases">
        <title>Complete genome sequence of Nocardioides sp. G188.</title>
        <authorList>
            <person name="Im W.-T."/>
        </authorList>
    </citation>
    <scope>NUCLEOTIDE SEQUENCE</scope>
    <source>
        <strain evidence="2">G188</strain>
    </source>
</reference>
<evidence type="ECO:0000313" key="2">
    <source>
        <dbReference type="EMBL" id="QWZ07573.1"/>
    </source>
</evidence>
<dbReference type="Pfam" id="PF00149">
    <property type="entry name" value="Metallophos"/>
    <property type="match status" value="1"/>
</dbReference>
<sequence length="359" mass="37778">MLVAGVLVVRPWERDDEVVEQDTWQPVASAIPDVPVPDEAKPLQIESGLVTSGTRRLVESAIDSYRRSTEFYGRLVDASSDLSGRLHQPADGEVVGLLVSDRHDNIGMDPVARAIGDQGDATFLLDAGDDTSTGSSWEAFSLESLDDAFSDYDDRVSIAGNHDNGDFVTTQAHRLGFTTLDGRVVDGPAGMRLLGVSDPRSSGLGTWRDERGISFEDQEKRIADVACRHDADGDRIGTLLVHDANSGRQALNDGCVDLVLAGHLHEQVGPSATTGANGKVGYSYTNGTTGGAAYALAIGSKLRRDAEVTLVTYRDGTPVGLQPVTITTIGAFRVGAYVDLAPTGPAAGTTEGPSGSASP</sequence>
<gene>
    <name evidence="2" type="ORF">KRR39_19405</name>
</gene>
<dbReference type="InterPro" id="IPR004843">
    <property type="entry name" value="Calcineurin-like_PHP"/>
</dbReference>
<keyword evidence="3" id="KW-1185">Reference proteome</keyword>
<proteinExistence type="predicted"/>
<evidence type="ECO:0000313" key="3">
    <source>
        <dbReference type="Proteomes" id="UP000683575"/>
    </source>
</evidence>
<organism evidence="2 3">
    <name type="scientific">Nocardioides panacis</name>
    <dbReference type="NCBI Taxonomy" id="2849501"/>
    <lineage>
        <taxon>Bacteria</taxon>
        <taxon>Bacillati</taxon>
        <taxon>Actinomycetota</taxon>
        <taxon>Actinomycetes</taxon>
        <taxon>Propionibacteriales</taxon>
        <taxon>Nocardioidaceae</taxon>
        <taxon>Nocardioides</taxon>
    </lineage>
</organism>
<dbReference type="Proteomes" id="UP000683575">
    <property type="component" value="Chromosome"/>
</dbReference>
<name>A0A975SX62_9ACTN</name>
<protein>
    <submittedName>
        <fullName evidence="2">Metallophosphoesterase</fullName>
    </submittedName>
</protein>